<evidence type="ECO:0000256" key="3">
    <source>
        <dbReference type="ARBA" id="ARBA00022692"/>
    </source>
</evidence>
<keyword evidence="2 6" id="KW-1003">Cell membrane</keyword>
<organism evidence="8 9">
    <name type="scientific">Salipaludibacillus agaradhaerens</name>
    <name type="common">Bacillus agaradhaerens</name>
    <dbReference type="NCBI Taxonomy" id="76935"/>
    <lineage>
        <taxon>Bacteria</taxon>
        <taxon>Bacillati</taxon>
        <taxon>Bacillota</taxon>
        <taxon>Bacilli</taxon>
        <taxon>Bacillales</taxon>
        <taxon>Bacillaceae</taxon>
    </lineage>
</organism>
<accession>A0A9Q4B536</accession>
<feature type="transmembrane region" description="Helical" evidence="6">
    <location>
        <begin position="62"/>
        <end position="80"/>
    </location>
</feature>
<keyword evidence="5 6" id="KW-0472">Membrane</keyword>
<dbReference type="InterPro" id="IPR003838">
    <property type="entry name" value="ABC3_permease_C"/>
</dbReference>
<reference evidence="8" key="1">
    <citation type="submission" date="2020-06" db="EMBL/GenBank/DDBJ databases">
        <title>Insight into the genomes of haloalkaliphilic bacilli from Kenyan soda lakes.</title>
        <authorList>
            <person name="Mwirichia R."/>
            <person name="Villamizar G.C."/>
            <person name="Poehlein A."/>
            <person name="Mugweru J."/>
            <person name="Kipnyargis A."/>
            <person name="Kiplimo D."/>
            <person name="Orwa P."/>
            <person name="Daniel R."/>
        </authorList>
    </citation>
    <scope>NUCLEOTIDE SEQUENCE</scope>
    <source>
        <strain evidence="8">B1096_S55</strain>
    </source>
</reference>
<feature type="transmembrane region" description="Helical" evidence="6">
    <location>
        <begin position="100"/>
        <end position="133"/>
    </location>
</feature>
<dbReference type="EMBL" id="JABXYM010000002">
    <property type="protein sequence ID" value="MCR6098603.1"/>
    <property type="molecule type" value="Genomic_DNA"/>
</dbReference>
<evidence type="ECO:0000256" key="2">
    <source>
        <dbReference type="ARBA" id="ARBA00022475"/>
    </source>
</evidence>
<feature type="transmembrane region" description="Helical" evidence="6">
    <location>
        <begin position="507"/>
        <end position="529"/>
    </location>
</feature>
<evidence type="ECO:0000256" key="1">
    <source>
        <dbReference type="ARBA" id="ARBA00004651"/>
    </source>
</evidence>
<sequence length="632" mass="72648">MNFYQLATKNVLRNLRSYLGFYFSSSFAVMVFYMFAMFVFHPTVESSTIGKVAQSGMKVAEWIIYLFSIFFVLYSVRAFMRTRKKEFGVLLIMGISQRQLNLLLTTENMIIGVGSIVSGIVGGTILAKMFFAVGAYMIEMREPLTLYLPWKAMGLTAGVFLPLFFVISRILLLFIRTEKIAAFLQGSTKSRRATKPSVALSLLGSALFSISYLIMFLTPLNDVVIILLLLIILSGIYFFFNQISVWPLYLLKKNNNTYLKGVSLLTTTDLANRLKDNTRLLSIVTVISTVAFVTTGVLATDQSDEIVELVENAIFEIDYYSIEGNEKEAEHLELIKSTLQESGFDYDLKIMDIGVAMTYENFIGFVPIRVISERELKKHLPDHDIPTLDDNEGVLYLDYWNARWNQAIPEVLNLLDSSKTVKVQQVKQDTLFNDRLLVVNDQTFKQFREDLVEATMYGFTYPNWKESLDEIERLLLKVEQNAPSYDNEYYIYSKTFDYFIISQVPSLHLFICLFVVVVFCFAAGSFLYFRVFTDLQDESEKYKALFKIGLTEREMRKSMTLQLAILFFLPFLVAAILTICVMVILWKYEVWDAIGPTLKTIAGFMVLQLLGFTIVRQLYLKKMMELIDTESW</sequence>
<dbReference type="PIRSF" id="PIRSF018968">
    <property type="entry name" value="ABC_permease_BceB"/>
    <property type="match status" value="1"/>
</dbReference>
<evidence type="ECO:0000313" key="8">
    <source>
        <dbReference type="EMBL" id="MCR6098603.1"/>
    </source>
</evidence>
<evidence type="ECO:0000256" key="5">
    <source>
        <dbReference type="ARBA" id="ARBA00023136"/>
    </source>
</evidence>
<dbReference type="PANTHER" id="PTHR46795">
    <property type="entry name" value="ABC TRANSPORTER PERMEASE-RELATED-RELATED"/>
    <property type="match status" value="1"/>
</dbReference>
<evidence type="ECO:0000259" key="7">
    <source>
        <dbReference type="Pfam" id="PF02687"/>
    </source>
</evidence>
<proteinExistence type="inferred from homology"/>
<keyword evidence="6" id="KW-0813">Transport</keyword>
<evidence type="ECO:0000256" key="4">
    <source>
        <dbReference type="ARBA" id="ARBA00022989"/>
    </source>
</evidence>
<feature type="transmembrane region" description="Helical" evidence="6">
    <location>
        <begin position="21"/>
        <end position="42"/>
    </location>
</feature>
<dbReference type="RefSeq" id="WP_257823006.1">
    <property type="nucleotide sequence ID" value="NZ_JABXYM010000002.1"/>
</dbReference>
<comment type="caution">
    <text evidence="8">The sequence shown here is derived from an EMBL/GenBank/DDBJ whole genome shotgun (WGS) entry which is preliminary data.</text>
</comment>
<evidence type="ECO:0000313" key="9">
    <source>
        <dbReference type="Proteomes" id="UP001057753"/>
    </source>
</evidence>
<gene>
    <name evidence="8" type="ORF">HXA33_19020</name>
</gene>
<keyword evidence="9" id="KW-1185">Reference proteome</keyword>
<feature type="transmembrane region" description="Helical" evidence="6">
    <location>
        <begin position="196"/>
        <end position="217"/>
    </location>
</feature>
<keyword evidence="4 6" id="KW-1133">Transmembrane helix</keyword>
<feature type="domain" description="ABC3 transporter permease C-terminal" evidence="7">
    <location>
        <begin position="63"/>
        <end position="177"/>
    </location>
</feature>
<feature type="transmembrane region" description="Helical" evidence="6">
    <location>
        <begin position="563"/>
        <end position="586"/>
    </location>
</feature>
<evidence type="ECO:0000256" key="6">
    <source>
        <dbReference type="PIRNR" id="PIRNR018968"/>
    </source>
</evidence>
<comment type="subcellular location">
    <subcellularLocation>
        <location evidence="1 6">Cell membrane</location>
        <topology evidence="1 6">Multi-pass membrane protein</topology>
    </subcellularLocation>
</comment>
<feature type="transmembrane region" description="Helical" evidence="6">
    <location>
        <begin position="280"/>
        <end position="299"/>
    </location>
</feature>
<protein>
    <submittedName>
        <fullName evidence="8">ABC transporter permease</fullName>
    </submittedName>
</protein>
<name>A0A9Q4B536_SALAG</name>
<feature type="transmembrane region" description="Helical" evidence="6">
    <location>
        <begin position="223"/>
        <end position="251"/>
    </location>
</feature>
<dbReference type="Pfam" id="PF02687">
    <property type="entry name" value="FtsX"/>
    <property type="match status" value="1"/>
</dbReference>
<dbReference type="GO" id="GO:0055085">
    <property type="term" value="P:transmembrane transport"/>
    <property type="evidence" value="ECO:0007669"/>
    <property type="project" value="UniProtKB-UniRule"/>
</dbReference>
<feature type="transmembrane region" description="Helical" evidence="6">
    <location>
        <begin position="598"/>
        <end position="615"/>
    </location>
</feature>
<dbReference type="PANTHER" id="PTHR46795:SF1">
    <property type="entry name" value="ABC TRANSPORTER PERMEASE PROTEIN"/>
    <property type="match status" value="1"/>
</dbReference>
<comment type="similarity">
    <text evidence="6">Belongs to the ABC-4 integral membrane protein family.</text>
</comment>
<dbReference type="InterPro" id="IPR027022">
    <property type="entry name" value="ABC_permease_BceB-typ"/>
</dbReference>
<dbReference type="GO" id="GO:0005886">
    <property type="term" value="C:plasma membrane"/>
    <property type="evidence" value="ECO:0007669"/>
    <property type="project" value="UniProtKB-SubCell"/>
</dbReference>
<keyword evidence="3 6" id="KW-0812">Transmembrane</keyword>
<dbReference type="InterPro" id="IPR052536">
    <property type="entry name" value="ABC-4_Integral_Memb_Prot"/>
</dbReference>
<dbReference type="AlphaFoldDB" id="A0A9Q4B536"/>
<feature type="transmembrane region" description="Helical" evidence="6">
    <location>
        <begin position="153"/>
        <end position="175"/>
    </location>
</feature>
<dbReference type="Proteomes" id="UP001057753">
    <property type="component" value="Unassembled WGS sequence"/>
</dbReference>